<dbReference type="InterPro" id="IPR003729">
    <property type="entry name" value="Bi_nuclease_dom"/>
</dbReference>
<name>A0A6J7QPR0_9ZZZZ</name>
<evidence type="ECO:0000313" key="3">
    <source>
        <dbReference type="EMBL" id="CAB5061296.1"/>
    </source>
</evidence>
<dbReference type="PANTHER" id="PTHR15160:SF1">
    <property type="entry name" value="VON HIPPEL-LINDAU DISEASE TUMOR SUPPRESSOR"/>
    <property type="match status" value="1"/>
</dbReference>
<dbReference type="PROSITE" id="PS51658">
    <property type="entry name" value="BFN"/>
    <property type="match status" value="1"/>
</dbReference>
<dbReference type="GO" id="GO:0004518">
    <property type="term" value="F:nuclease activity"/>
    <property type="evidence" value="ECO:0007669"/>
    <property type="project" value="InterPro"/>
</dbReference>
<dbReference type="Pfam" id="PF02577">
    <property type="entry name" value="BFN_dom"/>
    <property type="match status" value="1"/>
</dbReference>
<reference evidence="2" key="1">
    <citation type="submission" date="2020-05" db="EMBL/GenBank/DDBJ databases">
        <authorList>
            <person name="Chiriac C."/>
            <person name="Salcher M."/>
            <person name="Ghai R."/>
            <person name="Kavagutti S V."/>
        </authorList>
    </citation>
    <scope>NUCLEOTIDE SEQUENCE</scope>
</reference>
<evidence type="ECO:0000313" key="2">
    <source>
        <dbReference type="EMBL" id="CAB5019728.1"/>
    </source>
</evidence>
<organism evidence="2">
    <name type="scientific">freshwater metagenome</name>
    <dbReference type="NCBI Taxonomy" id="449393"/>
    <lineage>
        <taxon>unclassified sequences</taxon>
        <taxon>metagenomes</taxon>
        <taxon>ecological metagenomes</taxon>
    </lineage>
</organism>
<feature type="domain" description="BFN" evidence="1">
    <location>
        <begin position="1"/>
        <end position="133"/>
    </location>
</feature>
<accession>A0A6J7QPR0</accession>
<dbReference type="PANTHER" id="PTHR15160">
    <property type="entry name" value="VON HIPPEL-LINDAU PROTEIN"/>
    <property type="match status" value="1"/>
</dbReference>
<dbReference type="AlphaFoldDB" id="A0A6J7QPR0"/>
<dbReference type="InterPro" id="IPR036104">
    <property type="entry name" value="BFN_sf"/>
</dbReference>
<dbReference type="SUPFAM" id="SSF103256">
    <property type="entry name" value="Hypothetical protein TM0160"/>
    <property type="match status" value="1"/>
</dbReference>
<dbReference type="EMBL" id="CAFBQU010000005">
    <property type="protein sequence ID" value="CAB5061296.1"/>
    <property type="molecule type" value="Genomic_DNA"/>
</dbReference>
<dbReference type="EMBL" id="CAFBPN010000034">
    <property type="protein sequence ID" value="CAB5019728.1"/>
    <property type="molecule type" value="Genomic_DNA"/>
</dbReference>
<protein>
    <submittedName>
        <fullName evidence="2">Unannotated protein</fullName>
    </submittedName>
</protein>
<evidence type="ECO:0000259" key="1">
    <source>
        <dbReference type="PROSITE" id="PS51658"/>
    </source>
</evidence>
<gene>
    <name evidence="2" type="ORF">UFOPK4098_00785</name>
    <name evidence="3" type="ORF">UFOPK4347_00368</name>
</gene>
<proteinExistence type="predicted"/>
<sequence>MQELDVVGVRIEMPTNAPVLVLREQIEPHRVMTLYIGGPEASAIHSALEGIEPPRPLTHDLCIAIIENFGSDIEKVVITEVKNETYYAEIHFVSRREVEPVSARPSDAVALALRVNCPIYVSDDLLELVGKIVGQDVAVEQDNENEIIDEFKDFIENVSPEDFFD</sequence>
<dbReference type="Gene3D" id="3.10.690.10">
    <property type="entry name" value="Bifunctional nuclease domain"/>
    <property type="match status" value="1"/>
</dbReference>